<evidence type="ECO:0000313" key="3">
    <source>
        <dbReference type="Proteomes" id="UP000585474"/>
    </source>
</evidence>
<comment type="caution">
    <text evidence="2">The sequence shown here is derived from an EMBL/GenBank/DDBJ whole genome shotgun (WGS) entry which is preliminary data.</text>
</comment>
<evidence type="ECO:0000256" key="1">
    <source>
        <dbReference type="SAM" id="MobiDB-lite"/>
    </source>
</evidence>
<organism evidence="2 3">
    <name type="scientific">Actinidia rufa</name>
    <dbReference type="NCBI Taxonomy" id="165716"/>
    <lineage>
        <taxon>Eukaryota</taxon>
        <taxon>Viridiplantae</taxon>
        <taxon>Streptophyta</taxon>
        <taxon>Embryophyta</taxon>
        <taxon>Tracheophyta</taxon>
        <taxon>Spermatophyta</taxon>
        <taxon>Magnoliopsida</taxon>
        <taxon>eudicotyledons</taxon>
        <taxon>Gunneridae</taxon>
        <taxon>Pentapetalae</taxon>
        <taxon>asterids</taxon>
        <taxon>Ericales</taxon>
        <taxon>Actinidiaceae</taxon>
        <taxon>Actinidia</taxon>
    </lineage>
</organism>
<feature type="compositionally biased region" description="Basic residues" evidence="1">
    <location>
        <begin position="109"/>
        <end position="120"/>
    </location>
</feature>
<name>A0A7J0EVA5_9ERIC</name>
<feature type="region of interest" description="Disordered" evidence="1">
    <location>
        <begin position="91"/>
        <end position="120"/>
    </location>
</feature>
<accession>A0A7J0EVA5</accession>
<dbReference type="Proteomes" id="UP000585474">
    <property type="component" value="Unassembled WGS sequence"/>
</dbReference>
<sequence length="120" mass="11914">MQHQVRVVKSSGVGQAAAVGVNGQVGAAASLPINDGWMLLGATSGGSQEVPIADVDLAEGDKVSSSSLPINGKSGCGSGIVPMNPIAVVGSKLSHGGSNQNNGVSSHPVAKKRGRKAFKK</sequence>
<keyword evidence="3" id="KW-1185">Reference proteome</keyword>
<dbReference type="EMBL" id="BJWL01000007">
    <property type="protein sequence ID" value="GFY89929.1"/>
    <property type="molecule type" value="Genomic_DNA"/>
</dbReference>
<protein>
    <submittedName>
        <fullName evidence="2">Uncharacterized protein</fullName>
    </submittedName>
</protein>
<evidence type="ECO:0000313" key="2">
    <source>
        <dbReference type="EMBL" id="GFY89929.1"/>
    </source>
</evidence>
<gene>
    <name evidence="2" type="ORF">Acr_07g0001260</name>
</gene>
<reference evidence="2 3" key="1">
    <citation type="submission" date="2019-07" db="EMBL/GenBank/DDBJ databases">
        <title>De Novo Assembly of kiwifruit Actinidia rufa.</title>
        <authorList>
            <person name="Sugita-Konishi S."/>
            <person name="Sato K."/>
            <person name="Mori E."/>
            <person name="Abe Y."/>
            <person name="Kisaki G."/>
            <person name="Hamano K."/>
            <person name="Suezawa K."/>
            <person name="Otani M."/>
            <person name="Fukuda T."/>
            <person name="Manabe T."/>
            <person name="Gomi K."/>
            <person name="Tabuchi M."/>
            <person name="Akimitsu K."/>
            <person name="Kataoka I."/>
        </authorList>
    </citation>
    <scope>NUCLEOTIDE SEQUENCE [LARGE SCALE GENOMIC DNA]</scope>
    <source>
        <strain evidence="3">cv. Fuchu</strain>
    </source>
</reference>
<dbReference type="AlphaFoldDB" id="A0A7J0EVA5"/>
<proteinExistence type="predicted"/>
<feature type="compositionally biased region" description="Polar residues" evidence="1">
    <location>
        <begin position="96"/>
        <end position="105"/>
    </location>
</feature>